<comment type="caution">
    <text evidence="1">The sequence shown here is derived from an EMBL/GenBank/DDBJ whole genome shotgun (WGS) entry which is preliminary data.</text>
</comment>
<keyword evidence="2" id="KW-1185">Reference proteome</keyword>
<accession>A0ABD2CUF2</accession>
<dbReference type="Proteomes" id="UP001607303">
    <property type="component" value="Unassembled WGS sequence"/>
</dbReference>
<name>A0ABD2CUF2_VESMC</name>
<gene>
    <name evidence="1" type="ORF">V1477_003589</name>
</gene>
<evidence type="ECO:0000313" key="2">
    <source>
        <dbReference type="Proteomes" id="UP001607303"/>
    </source>
</evidence>
<reference evidence="1 2" key="1">
    <citation type="journal article" date="2024" name="Ann. Entomol. Soc. Am.">
        <title>Genomic analyses of the southern and eastern yellowjacket wasps (Hymenoptera: Vespidae) reveal evolutionary signatures of social life.</title>
        <authorList>
            <person name="Catto M.A."/>
            <person name="Caine P.B."/>
            <person name="Orr S.E."/>
            <person name="Hunt B.G."/>
            <person name="Goodisman M.A.D."/>
        </authorList>
    </citation>
    <scope>NUCLEOTIDE SEQUENCE [LARGE SCALE GENOMIC DNA]</scope>
    <source>
        <strain evidence="1">232</strain>
        <tissue evidence="1">Head and thorax</tissue>
    </source>
</reference>
<evidence type="ECO:0000313" key="1">
    <source>
        <dbReference type="EMBL" id="KAL2748304.1"/>
    </source>
</evidence>
<organism evidence="1 2">
    <name type="scientific">Vespula maculifrons</name>
    <name type="common">Eastern yellow jacket</name>
    <name type="synonym">Wasp</name>
    <dbReference type="NCBI Taxonomy" id="7453"/>
    <lineage>
        <taxon>Eukaryota</taxon>
        <taxon>Metazoa</taxon>
        <taxon>Ecdysozoa</taxon>
        <taxon>Arthropoda</taxon>
        <taxon>Hexapoda</taxon>
        <taxon>Insecta</taxon>
        <taxon>Pterygota</taxon>
        <taxon>Neoptera</taxon>
        <taxon>Endopterygota</taxon>
        <taxon>Hymenoptera</taxon>
        <taxon>Apocrita</taxon>
        <taxon>Aculeata</taxon>
        <taxon>Vespoidea</taxon>
        <taxon>Vespidae</taxon>
        <taxon>Vespinae</taxon>
        <taxon>Vespula</taxon>
    </lineage>
</organism>
<proteinExistence type="predicted"/>
<protein>
    <submittedName>
        <fullName evidence="1">Fatty acid synthase-like</fullName>
    </submittedName>
</protein>
<dbReference type="AlphaFoldDB" id="A0ABD2CUF2"/>
<sequence length="73" mass="8648">MNSNYKVKIEIYLILKKLIIKENAIKSMIRKFFDKDQIREENEPLNTYISNEISYTCIPNKSYIVLGDLEGLF</sequence>
<dbReference type="EMBL" id="JAYRBN010000032">
    <property type="protein sequence ID" value="KAL2748304.1"/>
    <property type="molecule type" value="Genomic_DNA"/>
</dbReference>